<proteinExistence type="predicted"/>
<protein>
    <submittedName>
        <fullName evidence="2">Uncharacterized protein</fullName>
    </submittedName>
</protein>
<evidence type="ECO:0000313" key="2">
    <source>
        <dbReference type="EMBL" id="QPK23426.1"/>
    </source>
</evidence>
<accession>A0A3S1FNY3</accession>
<dbReference type="EMBL" id="JACGET010000011">
    <property type="protein sequence ID" value="MBN3106530.1"/>
    <property type="molecule type" value="Genomic_DNA"/>
</dbReference>
<evidence type="ECO:0000313" key="4">
    <source>
        <dbReference type="Proteomes" id="UP000762586"/>
    </source>
</evidence>
<dbReference type="EMBL" id="CP065031">
    <property type="protein sequence ID" value="QPK23426.1"/>
    <property type="molecule type" value="Genomic_DNA"/>
</dbReference>
<dbReference type="Proteomes" id="UP000269351">
    <property type="component" value="Chromosome"/>
</dbReference>
<keyword evidence="4" id="KW-1185">Reference proteome</keyword>
<dbReference type="Proteomes" id="UP000762586">
    <property type="component" value="Unassembled WGS sequence"/>
</dbReference>
<name>A0A3S1FNY3_9GAMM</name>
<organism evidence="2 3">
    <name type="scientific">Pectobacterium brasiliense</name>
    <dbReference type="NCBI Taxonomy" id="180957"/>
    <lineage>
        <taxon>Bacteria</taxon>
        <taxon>Pseudomonadati</taxon>
        <taxon>Pseudomonadota</taxon>
        <taxon>Gammaproteobacteria</taxon>
        <taxon>Enterobacterales</taxon>
        <taxon>Pectobacteriaceae</taxon>
        <taxon>Pectobacterium</taxon>
    </lineage>
</organism>
<reference evidence="1 4" key="1">
    <citation type="submission" date="2020-07" db="EMBL/GenBank/DDBJ databases">
        <title>A pangenomic view of the genus Pectobacterium provides insights into genome organization, phylogeny, and virulence.</title>
        <authorList>
            <person name="Jonkheer E."/>
            <person name="Brankovics B."/>
            <person name="Houwers I."/>
            <person name="Van Der Wolf J."/>
            <person name="Bonants P."/>
            <person name="Vreeburg R."/>
            <person name="Bollema R."/>
            <person name="De Haan J."/>
            <person name="Berke L."/>
            <person name="De Ridder D."/>
            <person name="Smit S."/>
            <person name="Van Der Lee T.A.J."/>
        </authorList>
    </citation>
    <scope>NUCLEOTIDE SEQUENCE [LARGE SCALE GENOMIC DNA]</scope>
    <source>
        <strain evidence="1 4">NAK:384</strain>
    </source>
</reference>
<dbReference type="AlphaFoldDB" id="A0A3S1FNY3"/>
<dbReference type="RefSeq" id="WP_119870671.1">
    <property type="nucleotide sequence ID" value="NZ_CP059955.1"/>
</dbReference>
<gene>
    <name evidence="2" type="ORF">F126LOC_017580</name>
    <name evidence="1" type="ORF">H4F48_10655</name>
</gene>
<evidence type="ECO:0000313" key="1">
    <source>
        <dbReference type="EMBL" id="MBN3106530.1"/>
    </source>
</evidence>
<evidence type="ECO:0000313" key="3">
    <source>
        <dbReference type="Proteomes" id="UP000269351"/>
    </source>
</evidence>
<sequence>MFGNGLDMKGHIDSTFDSPIDGGVRLIRAGAGDYTGPGGRYEEITPSETIPLTYINVQPAKWKDMQMLMGMGGTANPQDARVVHINDGVNYLYPDDNGKFADLLEFSDGQAVRQWRVMSCDNRPWRNFCRAVVERYRGAG</sequence>
<reference evidence="2 3" key="2">
    <citation type="submission" date="2020-11" db="EMBL/GenBank/DDBJ databases">
        <title>Complete genome sequence of Pectobacterium brasiliense strain F126.</title>
        <authorList>
            <person name="Miroshnikov K."/>
            <person name="Vo T.N.H."/>
            <person name="Khodykina M.V."/>
            <person name="Kabanova A.P."/>
            <person name="Shneider M."/>
            <person name="Korzhenkov A."/>
            <person name="Toschakov S.V."/>
            <person name="Miroshnikov K.A."/>
            <person name="Ignatov A.N."/>
            <person name="Mikhailova Y.V."/>
            <person name="Shelenkov A."/>
            <person name="Yanushevich Y.G."/>
            <person name="Evseev P.V."/>
        </authorList>
    </citation>
    <scope>NUCLEOTIDE SEQUENCE [LARGE SCALE GENOMIC DNA]</scope>
    <source>
        <strain evidence="2 3">F126</strain>
    </source>
</reference>